<dbReference type="HOGENOM" id="CLU_005122_7_1_0"/>
<dbReference type="Pfam" id="PF00271">
    <property type="entry name" value="Helicase_C"/>
    <property type="match status" value="1"/>
</dbReference>
<dbReference type="Pfam" id="PF19833">
    <property type="entry name" value="RecG_dom3_C"/>
    <property type="match status" value="1"/>
</dbReference>
<evidence type="ECO:0000259" key="10">
    <source>
        <dbReference type="PROSITE" id="PS51194"/>
    </source>
</evidence>
<proteinExistence type="predicted"/>
<dbReference type="Gene3D" id="2.40.50.140">
    <property type="entry name" value="Nucleic acid-binding proteins"/>
    <property type="match status" value="1"/>
</dbReference>
<dbReference type="GO" id="GO:0003677">
    <property type="term" value="F:DNA binding"/>
    <property type="evidence" value="ECO:0007669"/>
    <property type="project" value="UniProtKB-KW"/>
</dbReference>
<dbReference type="eggNOG" id="COG1200">
    <property type="taxonomic scope" value="Bacteria"/>
</dbReference>
<sequence>MLTPATSISSLPDVGPRRGERLSKLGIRTVLDLLYTLPFRYEDRRGVPSIENLREGEPQGFLATVSSIRKKEIRKLRVPVIEAILSDGSGSIKAVWFGQEYILKALPESAHAFFFGRIEYSEFDRSIVVKSPVFEKVDPGQKGRKSFHVNRIVPVYRESLGLTSSFFRKLMGETLLSLWGSDFDPLPESIRKKYVFDSWLKMIVGLHFPADIPSGGSLESLLDPSYPPRKRLIYEEFFLLEFLMFQKKADIRAQGRSNQYRIAPEDFTHFSSSLPFSLTNAQKKVMGEISADLEKDYPMNRLLLGDVGSGKTVIAAWALYLAIKSGFQCALMAPTEILAKQHEKTLSHLFSPLGLTPSLLTNSVKGSERKAIVSGVHSGQISLLVGTQALIQESLNFSCLGLVVIDEQHRFGVDQRRTLMGKGSQPDTLLMTATPIPRSLALSYYGDMDLSILDEKPPGRLPVQTRISRSDNDFWDRIVRPFLERGEQVFVVCPLIEESDVIEAKDASSHWEFLSTYFSPVEVGLLTGRMPYESREEMMSRFRSGEILMLVSTTVIEVGVDIPNATVMVVESAERFGLAQLHQLRGRVGRGSLPGFFFLLPGEGASDEAIARLHVLEESDDGFLVAEEDLRSRGPGEFLGTRQSGAPAFICADLLRDFDTLQSVRMDVRNFLQEGDSQRADHQKWVWAWTTVTDFIRSRYTGVEEWIRVR</sequence>
<keyword evidence="3" id="KW-0378">Hydrolase</keyword>
<keyword evidence="2" id="KW-0227">DNA damage</keyword>
<dbReference type="NCBIfam" id="NF008168">
    <property type="entry name" value="PRK10917.2-2"/>
    <property type="match status" value="1"/>
</dbReference>
<keyword evidence="4 11" id="KW-0347">Helicase</keyword>
<dbReference type="Gene3D" id="3.40.50.300">
    <property type="entry name" value="P-loop containing nucleotide triphosphate hydrolases"/>
    <property type="match status" value="2"/>
</dbReference>
<protein>
    <recommendedName>
        <fullName evidence="8">Probable DNA 3'-5' helicase RecG</fullName>
    </recommendedName>
</protein>
<evidence type="ECO:0000256" key="3">
    <source>
        <dbReference type="ARBA" id="ARBA00022801"/>
    </source>
</evidence>
<dbReference type="GO" id="GO:0005524">
    <property type="term" value="F:ATP binding"/>
    <property type="evidence" value="ECO:0007669"/>
    <property type="project" value="UniProtKB-KW"/>
</dbReference>
<dbReference type="InterPro" id="IPR027417">
    <property type="entry name" value="P-loop_NTPase"/>
</dbReference>
<reference evidence="11 12" key="1">
    <citation type="journal article" date="2012" name="J. Bacteriol.">
        <title>Complete Genome Sequence of Leptospirillum ferrooxidans Strain C2-3, Isolated from a Fresh Volcanic Ash Deposit on the Island of Miyake, Japan.</title>
        <authorList>
            <person name="Fujimura R."/>
            <person name="Sato Y."/>
            <person name="Nishizawa T."/>
            <person name="Oshima K."/>
            <person name="Kim S.-W."/>
            <person name="Hattori M."/>
            <person name="Kamijo T."/>
            <person name="Ohta H."/>
        </authorList>
    </citation>
    <scope>NUCLEOTIDE SEQUENCE [LARGE SCALE GENOMIC DNA]</scope>
    <source>
        <strain evidence="11 12">C2-3</strain>
    </source>
</reference>
<dbReference type="Pfam" id="PF00270">
    <property type="entry name" value="DEAD"/>
    <property type="match status" value="1"/>
</dbReference>
<evidence type="ECO:0000256" key="8">
    <source>
        <dbReference type="ARBA" id="ARBA00049819"/>
    </source>
</evidence>
<dbReference type="OrthoDB" id="9804325at2"/>
<dbReference type="RefSeq" id="WP_014449719.1">
    <property type="nucleotide sequence ID" value="NC_017094.1"/>
</dbReference>
<dbReference type="CDD" id="cd04488">
    <property type="entry name" value="RecG_wedge_OBF"/>
    <property type="match status" value="1"/>
</dbReference>
<dbReference type="CDD" id="cd17992">
    <property type="entry name" value="DEXHc_RecG"/>
    <property type="match status" value="1"/>
</dbReference>
<dbReference type="GO" id="GO:0003678">
    <property type="term" value="F:DNA helicase activity"/>
    <property type="evidence" value="ECO:0007669"/>
    <property type="project" value="TreeGrafter"/>
</dbReference>
<dbReference type="InterPro" id="IPR047112">
    <property type="entry name" value="RecG/Mfd"/>
</dbReference>
<dbReference type="PANTHER" id="PTHR47964:SF1">
    <property type="entry name" value="ATP-DEPENDENT DNA HELICASE HOMOLOG RECG, CHLOROPLASTIC"/>
    <property type="match status" value="1"/>
</dbReference>
<dbReference type="SUPFAM" id="SSF52540">
    <property type="entry name" value="P-loop containing nucleoside triphosphate hydrolases"/>
    <property type="match status" value="2"/>
</dbReference>
<evidence type="ECO:0000259" key="9">
    <source>
        <dbReference type="PROSITE" id="PS51192"/>
    </source>
</evidence>
<dbReference type="STRING" id="1162668.LFE_1550"/>
<dbReference type="InterPro" id="IPR014001">
    <property type="entry name" value="Helicase_ATP-bd"/>
</dbReference>
<evidence type="ECO:0000313" key="12">
    <source>
        <dbReference type="Proteomes" id="UP000007382"/>
    </source>
</evidence>
<dbReference type="PROSITE" id="PS51192">
    <property type="entry name" value="HELICASE_ATP_BIND_1"/>
    <property type="match status" value="1"/>
</dbReference>
<dbReference type="PATRIC" id="fig|1162668.3.peg.1840"/>
<dbReference type="EMBL" id="AP012342">
    <property type="protein sequence ID" value="BAM07232.1"/>
    <property type="molecule type" value="Genomic_DNA"/>
</dbReference>
<organism evidence="11 12">
    <name type="scientific">Leptospirillum ferrooxidans (strain C2-3)</name>
    <dbReference type="NCBI Taxonomy" id="1162668"/>
    <lineage>
        <taxon>Bacteria</taxon>
        <taxon>Pseudomonadati</taxon>
        <taxon>Nitrospirota</taxon>
        <taxon>Nitrospiria</taxon>
        <taxon>Nitrospirales</taxon>
        <taxon>Nitrospiraceae</taxon>
        <taxon>Leptospirillum</taxon>
    </lineage>
</organism>
<evidence type="ECO:0000256" key="1">
    <source>
        <dbReference type="ARBA" id="ARBA00022741"/>
    </source>
</evidence>
<dbReference type="GO" id="GO:0006281">
    <property type="term" value="P:DNA repair"/>
    <property type="evidence" value="ECO:0007669"/>
    <property type="project" value="UniProtKB-KW"/>
</dbReference>
<accession>I0IPN3</accession>
<evidence type="ECO:0000256" key="6">
    <source>
        <dbReference type="ARBA" id="ARBA00023125"/>
    </source>
</evidence>
<keyword evidence="5" id="KW-0067">ATP-binding</keyword>
<dbReference type="InterPro" id="IPR001650">
    <property type="entry name" value="Helicase_C-like"/>
</dbReference>
<dbReference type="InterPro" id="IPR045562">
    <property type="entry name" value="RecG_dom3_C"/>
</dbReference>
<evidence type="ECO:0000256" key="7">
    <source>
        <dbReference type="ARBA" id="ARBA00023204"/>
    </source>
</evidence>
<dbReference type="Pfam" id="PF17191">
    <property type="entry name" value="RecG_wedge"/>
    <property type="match status" value="1"/>
</dbReference>
<evidence type="ECO:0000256" key="5">
    <source>
        <dbReference type="ARBA" id="ARBA00022840"/>
    </source>
</evidence>
<evidence type="ECO:0000256" key="4">
    <source>
        <dbReference type="ARBA" id="ARBA00022806"/>
    </source>
</evidence>
<dbReference type="SMART" id="SM00490">
    <property type="entry name" value="HELICc"/>
    <property type="match status" value="1"/>
</dbReference>
<dbReference type="PANTHER" id="PTHR47964">
    <property type="entry name" value="ATP-DEPENDENT DNA HELICASE HOMOLOG RECG, CHLOROPLASTIC"/>
    <property type="match status" value="1"/>
</dbReference>
<feature type="domain" description="Helicase C-terminal" evidence="10">
    <location>
        <begin position="474"/>
        <end position="636"/>
    </location>
</feature>
<gene>
    <name evidence="11" type="primary">recG</name>
    <name evidence="11" type="ordered locus">LFE_1550</name>
</gene>
<keyword evidence="1" id="KW-0547">Nucleotide-binding</keyword>
<evidence type="ECO:0000313" key="11">
    <source>
        <dbReference type="EMBL" id="BAM07232.1"/>
    </source>
</evidence>
<dbReference type="GO" id="GO:0016787">
    <property type="term" value="F:hydrolase activity"/>
    <property type="evidence" value="ECO:0007669"/>
    <property type="project" value="UniProtKB-KW"/>
</dbReference>
<dbReference type="SUPFAM" id="SSF50249">
    <property type="entry name" value="Nucleic acid-binding proteins"/>
    <property type="match status" value="1"/>
</dbReference>
<keyword evidence="6" id="KW-0238">DNA-binding</keyword>
<dbReference type="InterPro" id="IPR012340">
    <property type="entry name" value="NA-bd_OB-fold"/>
</dbReference>
<dbReference type="SMART" id="SM00487">
    <property type="entry name" value="DEXDc"/>
    <property type="match status" value="1"/>
</dbReference>
<dbReference type="InterPro" id="IPR011545">
    <property type="entry name" value="DEAD/DEAH_box_helicase_dom"/>
</dbReference>
<keyword evidence="7" id="KW-0234">DNA repair</keyword>
<dbReference type="Proteomes" id="UP000007382">
    <property type="component" value="Chromosome"/>
</dbReference>
<keyword evidence="12" id="KW-1185">Reference proteome</keyword>
<reference evidence="12" key="2">
    <citation type="submission" date="2012-03" db="EMBL/GenBank/DDBJ databases">
        <title>The complete genome sequence of the pioneer microbe on fresh volcanic deposit, Leptospirillum ferrooxidans strain C2-3.</title>
        <authorList>
            <person name="Fujimura R."/>
            <person name="Sato Y."/>
            <person name="Nishizawa T."/>
            <person name="Nanba K."/>
            <person name="Oshima K."/>
            <person name="Hattori M."/>
            <person name="Kamijo T."/>
            <person name="Ohta H."/>
        </authorList>
    </citation>
    <scope>NUCLEOTIDE SEQUENCE [LARGE SCALE GENOMIC DNA]</scope>
    <source>
        <strain evidence="12">C2-3</strain>
    </source>
</reference>
<dbReference type="InterPro" id="IPR033454">
    <property type="entry name" value="RecG_wedge"/>
</dbReference>
<dbReference type="AlphaFoldDB" id="I0IPN3"/>
<name>I0IPN3_LEPFC</name>
<dbReference type="KEGG" id="lfc:LFE_1550"/>
<dbReference type="PROSITE" id="PS51194">
    <property type="entry name" value="HELICASE_CTER"/>
    <property type="match status" value="1"/>
</dbReference>
<evidence type="ECO:0000256" key="2">
    <source>
        <dbReference type="ARBA" id="ARBA00022763"/>
    </source>
</evidence>
<feature type="domain" description="Helicase ATP-binding" evidence="9">
    <location>
        <begin position="292"/>
        <end position="453"/>
    </location>
</feature>